<keyword evidence="4" id="KW-0378">Hydrolase</keyword>
<dbReference type="GO" id="GO:0046872">
    <property type="term" value="F:metal ion binding"/>
    <property type="evidence" value="ECO:0007669"/>
    <property type="project" value="UniProtKB-KW"/>
</dbReference>
<dbReference type="CDD" id="cd03426">
    <property type="entry name" value="NUDIX_CoAse_Nudt7"/>
    <property type="match status" value="1"/>
</dbReference>
<evidence type="ECO:0000313" key="8">
    <source>
        <dbReference type="EMBL" id="CAI4216457.1"/>
    </source>
</evidence>
<name>A0A9P1H494_9PEZI</name>
<keyword evidence="5" id="KW-0460">Magnesium</keyword>
<sequence length="364" mass="38252">MGETETSTSFDSPSPTHPPPAPASVPAAPVVTASASLPVSASDPPPLAEAEVQSFAAAVSAAAQADSLLALDTNYWDVEMMALPTPALCFSGHAAFPGGKADSADESPYQIARREAFEEIGLPMDDSKLPAPFKLEFLCYLPHSLARNGLAVRPCVALLHNPLTQSQPSSSSTTAAAAGGSLLLLPIFAAATAAATTTTTTTTLHSSPLATTANPMVPRLDAKEVAAVFSAPFSSFLRDTDAPVPAGSSAPGLPPGHWYDGTWIHWKGEPWRVHNFYRYKVWGMTAKILVEAASCAYGTTPTFEHNPVWGDEKIILMAHDEGQFFDRPSTRIRVTGDGAPASGGDMTPTEEAVEEAKRAEPAKI</sequence>
<protein>
    <recommendedName>
        <fullName evidence="10">Nudix hydrolase domain-containing protein</fullName>
    </recommendedName>
</protein>
<evidence type="ECO:0000256" key="2">
    <source>
        <dbReference type="ARBA" id="ARBA00001946"/>
    </source>
</evidence>
<dbReference type="AlphaFoldDB" id="A0A9P1H494"/>
<dbReference type="Gene3D" id="3.90.79.10">
    <property type="entry name" value="Nucleoside Triphosphate Pyrophosphohydrolase"/>
    <property type="match status" value="1"/>
</dbReference>
<evidence type="ECO:0000256" key="3">
    <source>
        <dbReference type="ARBA" id="ARBA00022723"/>
    </source>
</evidence>
<evidence type="ECO:0008006" key="10">
    <source>
        <dbReference type="Google" id="ProtNLM"/>
    </source>
</evidence>
<comment type="caution">
    <text evidence="8">The sequence shown here is derived from an EMBL/GenBank/DDBJ whole genome shotgun (WGS) entry which is preliminary data.</text>
</comment>
<dbReference type="PANTHER" id="PTHR12992">
    <property type="entry name" value="NUDIX HYDROLASE"/>
    <property type="match status" value="1"/>
</dbReference>
<evidence type="ECO:0000313" key="9">
    <source>
        <dbReference type="Proteomes" id="UP000838763"/>
    </source>
</evidence>
<dbReference type="GO" id="GO:0010945">
    <property type="term" value="F:coenzyme A diphosphatase activity"/>
    <property type="evidence" value="ECO:0007669"/>
    <property type="project" value="InterPro"/>
</dbReference>
<evidence type="ECO:0000256" key="1">
    <source>
        <dbReference type="ARBA" id="ARBA00001936"/>
    </source>
</evidence>
<dbReference type="OrthoDB" id="206213at2759"/>
<accession>A0A9P1H494</accession>
<comment type="cofactor">
    <cofactor evidence="1">
        <name>Mn(2+)</name>
        <dbReference type="ChEBI" id="CHEBI:29035"/>
    </cofactor>
</comment>
<feature type="compositionally biased region" description="Low complexity" evidence="7">
    <location>
        <begin position="1"/>
        <end position="14"/>
    </location>
</feature>
<dbReference type="GO" id="GO:0015938">
    <property type="term" value="P:coenzyme A catabolic process"/>
    <property type="evidence" value="ECO:0007669"/>
    <property type="project" value="TreeGrafter"/>
</dbReference>
<gene>
    <name evidence="8" type="ORF">PPNO1_LOCUS6111</name>
</gene>
<organism evidence="8 9">
    <name type="scientific">Parascedosporium putredinis</name>
    <dbReference type="NCBI Taxonomy" id="1442378"/>
    <lineage>
        <taxon>Eukaryota</taxon>
        <taxon>Fungi</taxon>
        <taxon>Dikarya</taxon>
        <taxon>Ascomycota</taxon>
        <taxon>Pezizomycotina</taxon>
        <taxon>Sordariomycetes</taxon>
        <taxon>Hypocreomycetidae</taxon>
        <taxon>Microascales</taxon>
        <taxon>Microascaceae</taxon>
        <taxon>Parascedosporium</taxon>
    </lineage>
</organism>
<feature type="region of interest" description="Disordered" evidence="7">
    <location>
        <begin position="1"/>
        <end position="28"/>
    </location>
</feature>
<evidence type="ECO:0000256" key="4">
    <source>
        <dbReference type="ARBA" id="ARBA00022801"/>
    </source>
</evidence>
<reference evidence="8" key="1">
    <citation type="submission" date="2022-11" db="EMBL/GenBank/DDBJ databases">
        <authorList>
            <person name="Scott C."/>
            <person name="Bruce N."/>
        </authorList>
    </citation>
    <scope>NUCLEOTIDE SEQUENCE</scope>
</reference>
<keyword evidence="9" id="KW-1185">Reference proteome</keyword>
<feature type="region of interest" description="Disordered" evidence="7">
    <location>
        <begin position="335"/>
        <end position="364"/>
    </location>
</feature>
<dbReference type="InterPro" id="IPR015797">
    <property type="entry name" value="NUDIX_hydrolase-like_dom_sf"/>
</dbReference>
<evidence type="ECO:0000256" key="5">
    <source>
        <dbReference type="ARBA" id="ARBA00022842"/>
    </source>
</evidence>
<dbReference type="SUPFAM" id="SSF55811">
    <property type="entry name" value="Nudix"/>
    <property type="match status" value="1"/>
</dbReference>
<comment type="cofactor">
    <cofactor evidence="2">
        <name>Mg(2+)</name>
        <dbReference type="ChEBI" id="CHEBI:18420"/>
    </cofactor>
</comment>
<keyword evidence="3" id="KW-0479">Metal-binding</keyword>
<dbReference type="Proteomes" id="UP000838763">
    <property type="component" value="Unassembled WGS sequence"/>
</dbReference>
<dbReference type="PANTHER" id="PTHR12992:SF24">
    <property type="entry name" value="PEROXISOMAL COENZYME A DIPHOSPHATASE NUDT7"/>
    <property type="match status" value="1"/>
</dbReference>
<dbReference type="InterPro" id="IPR045121">
    <property type="entry name" value="CoAse"/>
</dbReference>
<feature type="compositionally biased region" description="Basic and acidic residues" evidence="7">
    <location>
        <begin position="354"/>
        <end position="364"/>
    </location>
</feature>
<evidence type="ECO:0000256" key="6">
    <source>
        <dbReference type="ARBA" id="ARBA00023211"/>
    </source>
</evidence>
<keyword evidence="6" id="KW-0464">Manganese</keyword>
<proteinExistence type="predicted"/>
<dbReference type="EMBL" id="CALLCH030000015">
    <property type="protein sequence ID" value="CAI4216457.1"/>
    <property type="molecule type" value="Genomic_DNA"/>
</dbReference>
<evidence type="ECO:0000256" key="7">
    <source>
        <dbReference type="SAM" id="MobiDB-lite"/>
    </source>
</evidence>